<evidence type="ECO:0000259" key="1">
    <source>
        <dbReference type="Pfam" id="PF07992"/>
    </source>
</evidence>
<dbReference type="EC" id="1.8.2.3" evidence="2"/>
<dbReference type="Gene3D" id="3.50.50.60">
    <property type="entry name" value="FAD/NAD(P)-binding domain"/>
    <property type="match status" value="2"/>
</dbReference>
<dbReference type="InterPro" id="IPR052541">
    <property type="entry name" value="SQRD"/>
</dbReference>
<dbReference type="EMBL" id="NGAF01000034">
    <property type="protein sequence ID" value="OXR40324.1"/>
    <property type="molecule type" value="Genomic_DNA"/>
</dbReference>
<dbReference type="AlphaFoldDB" id="A0A231GUM2"/>
<dbReference type="PANTHER" id="PTHR43755">
    <property type="match status" value="1"/>
</dbReference>
<keyword evidence="2" id="KW-0560">Oxidoreductase</keyword>
<dbReference type="Pfam" id="PF07992">
    <property type="entry name" value="Pyr_redox_2"/>
    <property type="match status" value="2"/>
</dbReference>
<dbReference type="Proteomes" id="UP000215506">
    <property type="component" value="Unassembled WGS sequence"/>
</dbReference>
<sequence length="391" mass="40479">MSKTVVVLGAGVGGLTAATELRKTLPAQDRIVLIDRGFDGTLGLSLLWVLRGWRSTEQVAVRPSAAALPGVDRVTGQIERIDLDSRTIDCGPAGTIGYDALVIALGASLDLDRLTGLSAALEAGVAGQFYTADGAADLHNKVEALETGRVMVLVASTPFKCPAAPFEAAFLLADQLGEKFTSTQVRVDVFTPDPLPMPVAGPAVGNALVDMMAAKGIGFHGGTSATRVDPSTRSVEFADGSTETFDLLAVVPPHAPGAAVASTGLGPNGWIPVDAGTLATATAGVYAVGDSTALLLPNGKPLPKAAIFAEAQALVAAHQVARHLGYDAPDTRFTGKGACYVELGDGLAAKGEGEFLASPAPQVSLREPSAAYHHEKEQQERDWLARWNIRA</sequence>
<evidence type="ECO:0000313" key="2">
    <source>
        <dbReference type="EMBL" id="OXR40324.1"/>
    </source>
</evidence>
<dbReference type="RefSeq" id="WP_064909914.1">
    <property type="nucleotide sequence ID" value="NZ_NGAF01000034.1"/>
</dbReference>
<keyword evidence="3" id="KW-1185">Reference proteome</keyword>
<dbReference type="InterPro" id="IPR036188">
    <property type="entry name" value="FAD/NAD-bd_sf"/>
</dbReference>
<gene>
    <name evidence="2" type="primary">fccB</name>
    <name evidence="2" type="ORF">B7C42_07585</name>
</gene>
<accession>A0A231GUM2</accession>
<feature type="domain" description="FAD/NAD(P)-binding" evidence="1">
    <location>
        <begin position="4"/>
        <end position="117"/>
    </location>
</feature>
<dbReference type="InterPro" id="IPR023753">
    <property type="entry name" value="FAD/NAD-binding_dom"/>
</dbReference>
<feature type="domain" description="FAD/NAD(P)-binding" evidence="1">
    <location>
        <begin position="178"/>
        <end position="312"/>
    </location>
</feature>
<dbReference type="PRINTS" id="PR00368">
    <property type="entry name" value="FADPNR"/>
</dbReference>
<proteinExistence type="predicted"/>
<protein>
    <submittedName>
        <fullName evidence="2">Sulfide dehydrogenase [flavocytochrome c] flavoprotein chain</fullName>
        <ecNumber evidence="2">1.8.2.3</ecNumber>
    </submittedName>
</protein>
<organism evidence="2 3">
    <name type="scientific">Nocardia cerradoensis</name>
    <dbReference type="NCBI Taxonomy" id="85688"/>
    <lineage>
        <taxon>Bacteria</taxon>
        <taxon>Bacillati</taxon>
        <taxon>Actinomycetota</taxon>
        <taxon>Actinomycetes</taxon>
        <taxon>Mycobacteriales</taxon>
        <taxon>Nocardiaceae</taxon>
        <taxon>Nocardia</taxon>
    </lineage>
</organism>
<evidence type="ECO:0000313" key="3">
    <source>
        <dbReference type="Proteomes" id="UP000215506"/>
    </source>
</evidence>
<name>A0A231GUM2_9NOCA</name>
<dbReference type="SUPFAM" id="SSF51905">
    <property type="entry name" value="FAD/NAD(P)-binding domain"/>
    <property type="match status" value="2"/>
</dbReference>
<reference evidence="2 3" key="1">
    <citation type="submission" date="2017-07" db="EMBL/GenBank/DDBJ databases">
        <title>First draft Genome Sequence of Nocardia cerradoensis isolated from human infection.</title>
        <authorList>
            <person name="Carrasco G."/>
        </authorList>
    </citation>
    <scope>NUCLEOTIDE SEQUENCE [LARGE SCALE GENOMIC DNA]</scope>
    <source>
        <strain evidence="2 3">CNM20130759</strain>
    </source>
</reference>
<dbReference type="PANTHER" id="PTHR43755:SF1">
    <property type="entry name" value="FAD-DEPENDENT PYRIDINE NUCLEOTIDE-DISULPHIDE OXIDOREDUCTASE"/>
    <property type="match status" value="1"/>
</dbReference>
<dbReference type="PRINTS" id="PR00469">
    <property type="entry name" value="PNDRDTASEII"/>
</dbReference>
<dbReference type="GO" id="GO:0070225">
    <property type="term" value="F:sulfide dehydrogenase activity"/>
    <property type="evidence" value="ECO:0007669"/>
    <property type="project" value="UniProtKB-EC"/>
</dbReference>
<comment type="caution">
    <text evidence="2">The sequence shown here is derived from an EMBL/GenBank/DDBJ whole genome shotgun (WGS) entry which is preliminary data.</text>
</comment>